<dbReference type="FunFam" id="1.10.510.10:FF:000415">
    <property type="entry name" value="CMGC/CDK/CRK7 protein kinase, variant"/>
    <property type="match status" value="1"/>
</dbReference>
<keyword evidence="3" id="KW-0808">Transferase</keyword>
<dbReference type="InterPro" id="IPR050108">
    <property type="entry name" value="CDK"/>
</dbReference>
<evidence type="ECO:0000256" key="3">
    <source>
        <dbReference type="ARBA" id="ARBA00022679"/>
    </source>
</evidence>
<comment type="catalytic activity">
    <reaction evidence="7">
        <text>L-threonyl-[protein] + ATP = O-phospho-L-threonyl-[protein] + ADP + H(+)</text>
        <dbReference type="Rhea" id="RHEA:46608"/>
        <dbReference type="Rhea" id="RHEA-COMP:11060"/>
        <dbReference type="Rhea" id="RHEA-COMP:11605"/>
        <dbReference type="ChEBI" id="CHEBI:15378"/>
        <dbReference type="ChEBI" id="CHEBI:30013"/>
        <dbReference type="ChEBI" id="CHEBI:30616"/>
        <dbReference type="ChEBI" id="CHEBI:61977"/>
        <dbReference type="ChEBI" id="CHEBI:456216"/>
        <dbReference type="EC" id="2.7.11.22"/>
    </reaction>
</comment>
<evidence type="ECO:0000256" key="1">
    <source>
        <dbReference type="ARBA" id="ARBA00006485"/>
    </source>
</evidence>
<gene>
    <name evidence="14" type="ORF">KFE25_013197</name>
</gene>
<dbReference type="Pfam" id="PF00069">
    <property type="entry name" value="Pkinase"/>
    <property type="match status" value="1"/>
</dbReference>
<evidence type="ECO:0000256" key="7">
    <source>
        <dbReference type="ARBA" id="ARBA00047811"/>
    </source>
</evidence>
<organism evidence="14 15">
    <name type="scientific">Diacronema lutheri</name>
    <name type="common">Unicellular marine alga</name>
    <name type="synonym">Monochrysis lutheri</name>
    <dbReference type="NCBI Taxonomy" id="2081491"/>
    <lineage>
        <taxon>Eukaryota</taxon>
        <taxon>Haptista</taxon>
        <taxon>Haptophyta</taxon>
        <taxon>Pavlovophyceae</taxon>
        <taxon>Pavlovales</taxon>
        <taxon>Pavlovaceae</taxon>
        <taxon>Diacronema</taxon>
    </lineage>
</organism>
<evidence type="ECO:0000256" key="12">
    <source>
        <dbReference type="SAM" id="MobiDB-lite"/>
    </source>
</evidence>
<dbReference type="SUPFAM" id="SSF56112">
    <property type="entry name" value="Protein kinase-like (PK-like)"/>
    <property type="match status" value="1"/>
</dbReference>
<dbReference type="GO" id="GO:0005524">
    <property type="term" value="F:ATP binding"/>
    <property type="evidence" value="ECO:0007669"/>
    <property type="project" value="UniProtKB-UniRule"/>
</dbReference>
<evidence type="ECO:0000256" key="4">
    <source>
        <dbReference type="ARBA" id="ARBA00022741"/>
    </source>
</evidence>
<proteinExistence type="inferred from homology"/>
<feature type="compositionally biased region" description="Gly residues" evidence="12">
    <location>
        <begin position="374"/>
        <end position="393"/>
    </location>
</feature>
<protein>
    <recommendedName>
        <fullName evidence="13">Protein kinase domain-containing protein</fullName>
    </recommendedName>
</protein>
<dbReference type="OMA" id="FPHCDES"/>
<dbReference type="Gene3D" id="1.10.510.10">
    <property type="entry name" value="Transferase(Phosphotransferase) domain 1"/>
    <property type="match status" value="1"/>
</dbReference>
<dbReference type="InterPro" id="IPR000719">
    <property type="entry name" value="Prot_kinase_dom"/>
</dbReference>
<dbReference type="InterPro" id="IPR008271">
    <property type="entry name" value="Ser/Thr_kinase_AS"/>
</dbReference>
<dbReference type="PANTHER" id="PTHR24056:SF546">
    <property type="entry name" value="CYCLIN-DEPENDENT KINASE 12"/>
    <property type="match status" value="1"/>
</dbReference>
<feature type="domain" description="Protein kinase" evidence="13">
    <location>
        <begin position="27"/>
        <end position="331"/>
    </location>
</feature>
<dbReference type="GO" id="GO:0000307">
    <property type="term" value="C:cyclin-dependent protein kinase holoenzyme complex"/>
    <property type="evidence" value="ECO:0007669"/>
    <property type="project" value="TreeGrafter"/>
</dbReference>
<dbReference type="EMBL" id="JAGTXO010000032">
    <property type="protein sequence ID" value="KAG8460547.1"/>
    <property type="molecule type" value="Genomic_DNA"/>
</dbReference>
<feature type="region of interest" description="Disordered" evidence="12">
    <location>
        <begin position="352"/>
        <end position="460"/>
    </location>
</feature>
<name>A0A8J5XGL0_DIALT</name>
<reference evidence="14" key="1">
    <citation type="submission" date="2021-05" db="EMBL/GenBank/DDBJ databases">
        <title>The genome of the haptophyte Pavlova lutheri (Diacronema luteri, Pavlovales) - a model for lipid biosynthesis in eukaryotic algae.</title>
        <authorList>
            <person name="Hulatt C.J."/>
            <person name="Posewitz M.C."/>
        </authorList>
    </citation>
    <scope>NUCLEOTIDE SEQUENCE</scope>
    <source>
        <strain evidence="14">NIVA-4/92</strain>
    </source>
</reference>
<dbReference type="PROSITE" id="PS00107">
    <property type="entry name" value="PROTEIN_KINASE_ATP"/>
    <property type="match status" value="1"/>
</dbReference>
<comment type="similarity">
    <text evidence="1">Belongs to the protein kinase superfamily. CMGC Ser/Thr protein kinase family. CDC2/CDKX subfamily.</text>
</comment>
<feature type="compositionally biased region" description="Low complexity" evidence="12">
    <location>
        <begin position="416"/>
        <end position="436"/>
    </location>
</feature>
<evidence type="ECO:0000313" key="14">
    <source>
        <dbReference type="EMBL" id="KAG8460547.1"/>
    </source>
</evidence>
<dbReference type="InterPro" id="IPR011009">
    <property type="entry name" value="Kinase-like_dom_sf"/>
</dbReference>
<keyword evidence="15" id="KW-1185">Reference proteome</keyword>
<comment type="catalytic activity">
    <reaction evidence="8">
        <text>L-seryl-[protein] + ATP = O-phospho-L-seryl-[protein] + ADP + H(+)</text>
        <dbReference type="Rhea" id="RHEA:17989"/>
        <dbReference type="Rhea" id="RHEA-COMP:9863"/>
        <dbReference type="Rhea" id="RHEA-COMP:11604"/>
        <dbReference type="ChEBI" id="CHEBI:15378"/>
        <dbReference type="ChEBI" id="CHEBI:29999"/>
        <dbReference type="ChEBI" id="CHEBI:30616"/>
        <dbReference type="ChEBI" id="CHEBI:83421"/>
        <dbReference type="ChEBI" id="CHEBI:456216"/>
        <dbReference type="EC" id="2.7.11.22"/>
    </reaction>
</comment>
<dbReference type="GO" id="GO:0005634">
    <property type="term" value="C:nucleus"/>
    <property type="evidence" value="ECO:0007669"/>
    <property type="project" value="TreeGrafter"/>
</dbReference>
<dbReference type="OrthoDB" id="28397at2759"/>
<dbReference type="InterPro" id="IPR017441">
    <property type="entry name" value="Protein_kinase_ATP_BS"/>
</dbReference>
<dbReference type="Proteomes" id="UP000751190">
    <property type="component" value="Unassembled WGS sequence"/>
</dbReference>
<feature type="compositionally biased region" description="Low complexity" evidence="12">
    <location>
        <begin position="394"/>
        <end position="408"/>
    </location>
</feature>
<dbReference type="GO" id="GO:0008353">
    <property type="term" value="F:RNA polymerase II CTD heptapeptide repeat kinase activity"/>
    <property type="evidence" value="ECO:0007669"/>
    <property type="project" value="UniProtKB-EC"/>
</dbReference>
<evidence type="ECO:0000256" key="5">
    <source>
        <dbReference type="ARBA" id="ARBA00022777"/>
    </source>
</evidence>
<dbReference type="CDD" id="cd07840">
    <property type="entry name" value="STKc_CDK9_like"/>
    <property type="match status" value="1"/>
</dbReference>
<evidence type="ECO:0000256" key="6">
    <source>
        <dbReference type="ARBA" id="ARBA00022840"/>
    </source>
</evidence>
<dbReference type="PROSITE" id="PS00108">
    <property type="entry name" value="PROTEIN_KINASE_ST"/>
    <property type="match status" value="1"/>
</dbReference>
<feature type="compositionally biased region" description="Pro residues" evidence="12">
    <location>
        <begin position="444"/>
        <end position="460"/>
    </location>
</feature>
<evidence type="ECO:0000313" key="15">
    <source>
        <dbReference type="Proteomes" id="UP000751190"/>
    </source>
</evidence>
<feature type="compositionally biased region" description="Low complexity" evidence="12">
    <location>
        <begin position="360"/>
        <end position="370"/>
    </location>
</feature>
<dbReference type="PANTHER" id="PTHR24056">
    <property type="entry name" value="CELL DIVISION PROTEIN KINASE"/>
    <property type="match status" value="1"/>
</dbReference>
<comment type="catalytic activity">
    <reaction evidence="9">
        <text>[DNA-directed RNA polymerase] + ATP = phospho-[DNA-directed RNA polymerase] + ADP + H(+)</text>
        <dbReference type="Rhea" id="RHEA:10216"/>
        <dbReference type="Rhea" id="RHEA-COMP:11321"/>
        <dbReference type="Rhea" id="RHEA-COMP:11322"/>
        <dbReference type="ChEBI" id="CHEBI:15378"/>
        <dbReference type="ChEBI" id="CHEBI:30616"/>
        <dbReference type="ChEBI" id="CHEBI:43176"/>
        <dbReference type="ChEBI" id="CHEBI:68546"/>
        <dbReference type="ChEBI" id="CHEBI:456216"/>
        <dbReference type="EC" id="2.7.11.23"/>
    </reaction>
</comment>
<dbReference type="FunFam" id="3.30.200.20:FF:000124">
    <property type="entry name" value="Cyclin-dependent kinase 4"/>
    <property type="match status" value="1"/>
</dbReference>
<keyword evidence="2 11" id="KW-0723">Serine/threonine-protein kinase</keyword>
<evidence type="ECO:0000256" key="10">
    <source>
        <dbReference type="PROSITE-ProRule" id="PRU10141"/>
    </source>
</evidence>
<dbReference type="AlphaFoldDB" id="A0A8J5XGL0"/>
<dbReference type="GO" id="GO:0032968">
    <property type="term" value="P:positive regulation of transcription elongation by RNA polymerase II"/>
    <property type="evidence" value="ECO:0007669"/>
    <property type="project" value="TreeGrafter"/>
</dbReference>
<dbReference type="GO" id="GO:0004693">
    <property type="term" value="F:cyclin-dependent protein serine/threonine kinase activity"/>
    <property type="evidence" value="ECO:0007669"/>
    <property type="project" value="UniProtKB-EC"/>
</dbReference>
<dbReference type="Gene3D" id="3.30.200.20">
    <property type="entry name" value="Phosphorylase Kinase, domain 1"/>
    <property type="match status" value="1"/>
</dbReference>
<evidence type="ECO:0000256" key="11">
    <source>
        <dbReference type="RuleBase" id="RU000304"/>
    </source>
</evidence>
<dbReference type="PROSITE" id="PS50011">
    <property type="entry name" value="PROTEIN_KINASE_DOM"/>
    <property type="match status" value="1"/>
</dbReference>
<dbReference type="SMART" id="SM00220">
    <property type="entry name" value="S_TKc"/>
    <property type="match status" value="1"/>
</dbReference>
<evidence type="ECO:0000256" key="9">
    <source>
        <dbReference type="ARBA" id="ARBA00049280"/>
    </source>
</evidence>
<keyword evidence="4 10" id="KW-0547">Nucleotide-binding</keyword>
<keyword evidence="5" id="KW-0418">Kinase</keyword>
<feature type="binding site" evidence="10">
    <location>
        <position position="56"/>
    </location>
    <ligand>
        <name>ATP</name>
        <dbReference type="ChEBI" id="CHEBI:30616"/>
    </ligand>
</feature>
<keyword evidence="6 10" id="KW-0067">ATP-binding</keyword>
<evidence type="ECO:0000256" key="2">
    <source>
        <dbReference type="ARBA" id="ARBA00022527"/>
    </source>
</evidence>
<evidence type="ECO:0000256" key="8">
    <source>
        <dbReference type="ARBA" id="ARBA00048367"/>
    </source>
</evidence>
<sequence>MVADRTPRAAPATQPPFGVATRNVDAFEKLEQIGEGTYGQVYKARSRDDGAIVALKKIRMTKDQEKDGFPITALREIKILNALRHENIVLLREIVTSAASEANKGKGSIYMVFEFMDHDLTGLMDYQHSAPFSVAQIKCYLRQLLNGLHFCHMNKVLHRDIKGANLLINNRGQLKLADFGLARTFDDQARAYTNRCVTLWYRPPELLLGATLYGPEVDLWSVGCVFGEMLQRKPALPGKDEADQLDLICRLCGMPDERSWPGVSRLPFYDKLVDRRGTYHEQPHHAHARPLVAKLSRTVPDAAALDLLNSLLTLDPQARASCATALDHDYFRIEPLPAQPSELPTYKSSHEFNRKKRQAQHAAAAGQGAHAGRDGGGGGGRDGGGGGGGGGAPGAQSAVAGAGEAAGAKRARSDASHGLGRSAGSAGSARAAVGAGASVGGKAQPPPFSSIVPPPRQRHG</sequence>
<evidence type="ECO:0000259" key="13">
    <source>
        <dbReference type="PROSITE" id="PS50011"/>
    </source>
</evidence>
<comment type="caution">
    <text evidence="14">The sequence shown here is derived from an EMBL/GenBank/DDBJ whole genome shotgun (WGS) entry which is preliminary data.</text>
</comment>
<accession>A0A8J5XGL0</accession>